<protein>
    <recommendedName>
        <fullName evidence="4">DUF4410 domain-containing protein</fullName>
    </recommendedName>
</protein>
<evidence type="ECO:0008006" key="4">
    <source>
        <dbReference type="Google" id="ProtNLM"/>
    </source>
</evidence>
<keyword evidence="3" id="KW-1185">Reference proteome</keyword>
<sequence length="329" mass="33797">MMTKLIQKLMMVLALVGLALQPAAAAAKSKDPIKVSNAKAAAGTQQVAIGQFTLAVLVERKDNAKAGGGLLGGGFGGKSTVRSRLEGVTPEQMQAVADAAYEDFAAKLTAQGFTLIDHAALAAYVAPLKAAEQFAEKTIVVGKDDKAKALMVGATQTGPLRLMDGDYNMAGIGDMGTRQTAWKTQGAMQQYAKDTGVRVINVVYVMNFAASDEYGGWHRSTSSVKVASSLGLAPEATKVTLVGPGTPAQLVLKQPIGVGGDYFAKADAMGGGEKAVRAVTKVLSILGGGGSNSVKKFTFTALPGAYPDAAIQAAATANTGMAERLASLR</sequence>
<dbReference type="OrthoDB" id="7210400at2"/>
<comment type="caution">
    <text evidence="2">The sequence shown here is derived from an EMBL/GenBank/DDBJ whole genome shotgun (WGS) entry which is preliminary data.</text>
</comment>
<evidence type="ECO:0000313" key="2">
    <source>
        <dbReference type="EMBL" id="TMM50276.1"/>
    </source>
</evidence>
<dbReference type="AlphaFoldDB" id="A0A5S3P9X8"/>
<keyword evidence="1" id="KW-0732">Signal</keyword>
<feature type="chain" id="PRO_5024291275" description="DUF4410 domain-containing protein" evidence="1">
    <location>
        <begin position="26"/>
        <end position="329"/>
    </location>
</feature>
<gene>
    <name evidence="2" type="ORF">FEV51_03595</name>
</gene>
<dbReference type="RefSeq" id="WP_138615942.1">
    <property type="nucleotide sequence ID" value="NZ_VCAO01000001.1"/>
</dbReference>
<dbReference type="Proteomes" id="UP000309668">
    <property type="component" value="Unassembled WGS sequence"/>
</dbReference>
<accession>A0A5S3P9X8</accession>
<evidence type="ECO:0000313" key="3">
    <source>
        <dbReference type="Proteomes" id="UP000309668"/>
    </source>
</evidence>
<dbReference type="EMBL" id="VCAO01000001">
    <property type="protein sequence ID" value="TMM50276.1"/>
    <property type="molecule type" value="Genomic_DNA"/>
</dbReference>
<organism evidence="2 3">
    <name type="scientific">Qipengyuania marisflavi</name>
    <dbReference type="NCBI Taxonomy" id="2486356"/>
    <lineage>
        <taxon>Bacteria</taxon>
        <taxon>Pseudomonadati</taxon>
        <taxon>Pseudomonadota</taxon>
        <taxon>Alphaproteobacteria</taxon>
        <taxon>Sphingomonadales</taxon>
        <taxon>Erythrobacteraceae</taxon>
        <taxon>Qipengyuania</taxon>
    </lineage>
</organism>
<feature type="signal peptide" evidence="1">
    <location>
        <begin position="1"/>
        <end position="25"/>
    </location>
</feature>
<evidence type="ECO:0000256" key="1">
    <source>
        <dbReference type="SAM" id="SignalP"/>
    </source>
</evidence>
<name>A0A5S3P9X8_9SPHN</name>
<proteinExistence type="predicted"/>
<reference evidence="2 3" key="1">
    <citation type="submission" date="2019-05" db="EMBL/GenBank/DDBJ databases">
        <title>Erythrobacter marisflavi sp. nov., isolated from isolated from water of an estuary environment.</title>
        <authorList>
            <person name="Yoon J.-H."/>
        </authorList>
    </citation>
    <scope>NUCLEOTIDE SEQUENCE [LARGE SCALE GENOMIC DNA]</scope>
    <source>
        <strain evidence="2 3">KEM-5</strain>
    </source>
</reference>